<keyword evidence="2" id="KW-0808">Transferase</keyword>
<reference evidence="8 9" key="1">
    <citation type="journal article" date="2020" name="Mol. Plant">
        <title>The Chromosome-Based Rubber Tree Genome Provides New Insights into Spurge Genome Evolution and Rubber Biosynthesis.</title>
        <authorList>
            <person name="Liu J."/>
            <person name="Shi C."/>
            <person name="Shi C.C."/>
            <person name="Li W."/>
            <person name="Zhang Q.J."/>
            <person name="Zhang Y."/>
            <person name="Li K."/>
            <person name="Lu H.F."/>
            <person name="Shi C."/>
            <person name="Zhu S.T."/>
            <person name="Xiao Z.Y."/>
            <person name="Nan H."/>
            <person name="Yue Y."/>
            <person name="Zhu X.G."/>
            <person name="Wu Y."/>
            <person name="Hong X.N."/>
            <person name="Fan G.Y."/>
            <person name="Tong Y."/>
            <person name="Zhang D."/>
            <person name="Mao C.L."/>
            <person name="Liu Y.L."/>
            <person name="Hao S.J."/>
            <person name="Liu W.Q."/>
            <person name="Lv M.Q."/>
            <person name="Zhang H.B."/>
            <person name="Liu Y."/>
            <person name="Hu-Tang G.R."/>
            <person name="Wang J.P."/>
            <person name="Wang J.H."/>
            <person name="Sun Y.H."/>
            <person name="Ni S.B."/>
            <person name="Chen W.B."/>
            <person name="Zhang X.C."/>
            <person name="Jiao Y.N."/>
            <person name="Eichler E.E."/>
            <person name="Li G.H."/>
            <person name="Liu X."/>
            <person name="Gao L.Z."/>
        </authorList>
    </citation>
    <scope>NUCLEOTIDE SEQUENCE [LARGE SCALE GENOMIC DNA]</scope>
    <source>
        <strain evidence="9">cv. GT1</strain>
        <tissue evidence="8">Leaf</tissue>
    </source>
</reference>
<keyword evidence="4" id="KW-0418">Kinase</keyword>
<dbReference type="EMBL" id="JAAGAX010000014">
    <property type="protein sequence ID" value="KAF2292563.1"/>
    <property type="molecule type" value="Genomic_DNA"/>
</dbReference>
<dbReference type="SMART" id="SM00220">
    <property type="entry name" value="S_TKc"/>
    <property type="match status" value="1"/>
</dbReference>
<keyword evidence="6" id="KW-1133">Transmembrane helix</keyword>
<evidence type="ECO:0000256" key="1">
    <source>
        <dbReference type="ARBA" id="ARBA00022527"/>
    </source>
</evidence>
<evidence type="ECO:0000313" key="9">
    <source>
        <dbReference type="Proteomes" id="UP000467840"/>
    </source>
</evidence>
<feature type="transmembrane region" description="Helical" evidence="6">
    <location>
        <begin position="184"/>
        <end position="211"/>
    </location>
</feature>
<proteinExistence type="predicted"/>
<evidence type="ECO:0000313" key="8">
    <source>
        <dbReference type="EMBL" id="KAF2292563.1"/>
    </source>
</evidence>
<keyword evidence="1" id="KW-0723">Serine/threonine-protein kinase</keyword>
<accession>A0A6A6KWZ6</accession>
<evidence type="ECO:0000256" key="2">
    <source>
        <dbReference type="ARBA" id="ARBA00022679"/>
    </source>
</evidence>
<keyword evidence="9" id="KW-1185">Reference proteome</keyword>
<dbReference type="Gene3D" id="1.10.510.10">
    <property type="entry name" value="Transferase(Phosphotransferase) domain 1"/>
    <property type="match status" value="1"/>
</dbReference>
<keyword evidence="6" id="KW-0812">Transmembrane</keyword>
<dbReference type="InterPro" id="IPR011009">
    <property type="entry name" value="Kinase-like_dom_sf"/>
</dbReference>
<comment type="caution">
    <text evidence="8">The sequence shown here is derived from an EMBL/GenBank/DDBJ whole genome shotgun (WGS) entry which is preliminary data.</text>
</comment>
<protein>
    <recommendedName>
        <fullName evidence="7">Protein kinase domain-containing protein</fullName>
    </recommendedName>
</protein>
<keyword evidence="6" id="KW-0472">Membrane</keyword>
<keyword evidence="5" id="KW-0067">ATP-binding</keyword>
<gene>
    <name evidence="8" type="ORF">GH714_025599</name>
</gene>
<name>A0A6A6KWZ6_HEVBR</name>
<evidence type="ECO:0000259" key="7">
    <source>
        <dbReference type="SMART" id="SM00220"/>
    </source>
</evidence>
<sequence length="267" mass="30248">MFPRLLLRFPSLAISRKGKALLPVANRPVLSYVLEQLELSNLKDLIAVVEGQDTALLVGAWISGAYVDRLQVEDLKAGVGEPEEVAIKIIRNNETMQRAGQSEVKILNKLADLDQENKRHCVRFLSSFKYRNHLCLVFESLYMNLREVNEAKNVLKLCDFGNAMFSGKNEITPYLVSRFYRAPFLACLMIIQWICGLLDAACMSFILGAFVDQHFDQDLHFHATEEDPVTKRTVKRMILNIKPKDIGSIVTSSPGDDLKMLANFRDL</sequence>
<feature type="domain" description="Protein kinase" evidence="7">
    <location>
        <begin position="63"/>
        <end position="224"/>
    </location>
</feature>
<dbReference type="InterPro" id="IPR000719">
    <property type="entry name" value="Prot_kinase_dom"/>
</dbReference>
<evidence type="ECO:0000256" key="4">
    <source>
        <dbReference type="ARBA" id="ARBA00022777"/>
    </source>
</evidence>
<dbReference type="Proteomes" id="UP000467840">
    <property type="component" value="Chromosome 13"/>
</dbReference>
<dbReference type="AlphaFoldDB" id="A0A6A6KWZ6"/>
<evidence type="ECO:0000256" key="3">
    <source>
        <dbReference type="ARBA" id="ARBA00022741"/>
    </source>
</evidence>
<dbReference type="InterPro" id="IPR050494">
    <property type="entry name" value="Ser_Thr_dual-spec_kinase"/>
</dbReference>
<dbReference type="SUPFAM" id="SSF56112">
    <property type="entry name" value="Protein kinase-like (PK-like)"/>
    <property type="match status" value="1"/>
</dbReference>
<dbReference type="GO" id="GO:0005524">
    <property type="term" value="F:ATP binding"/>
    <property type="evidence" value="ECO:0007669"/>
    <property type="project" value="UniProtKB-KW"/>
</dbReference>
<dbReference type="GO" id="GO:0004674">
    <property type="term" value="F:protein serine/threonine kinase activity"/>
    <property type="evidence" value="ECO:0007669"/>
    <property type="project" value="UniProtKB-KW"/>
</dbReference>
<evidence type="ECO:0000256" key="5">
    <source>
        <dbReference type="ARBA" id="ARBA00022840"/>
    </source>
</evidence>
<organism evidence="8 9">
    <name type="scientific">Hevea brasiliensis</name>
    <name type="common">Para rubber tree</name>
    <name type="synonym">Siphonia brasiliensis</name>
    <dbReference type="NCBI Taxonomy" id="3981"/>
    <lineage>
        <taxon>Eukaryota</taxon>
        <taxon>Viridiplantae</taxon>
        <taxon>Streptophyta</taxon>
        <taxon>Embryophyta</taxon>
        <taxon>Tracheophyta</taxon>
        <taxon>Spermatophyta</taxon>
        <taxon>Magnoliopsida</taxon>
        <taxon>eudicotyledons</taxon>
        <taxon>Gunneridae</taxon>
        <taxon>Pentapetalae</taxon>
        <taxon>rosids</taxon>
        <taxon>fabids</taxon>
        <taxon>Malpighiales</taxon>
        <taxon>Euphorbiaceae</taxon>
        <taxon>Crotonoideae</taxon>
        <taxon>Micrandreae</taxon>
        <taxon>Hevea</taxon>
    </lineage>
</organism>
<evidence type="ECO:0000256" key="6">
    <source>
        <dbReference type="SAM" id="Phobius"/>
    </source>
</evidence>
<dbReference type="Gene3D" id="3.30.200.20">
    <property type="entry name" value="Phosphorylase Kinase, domain 1"/>
    <property type="match status" value="1"/>
</dbReference>
<dbReference type="PANTHER" id="PTHR24058">
    <property type="entry name" value="DUAL SPECIFICITY PROTEIN KINASE"/>
    <property type="match status" value="1"/>
</dbReference>
<keyword evidence="3" id="KW-0547">Nucleotide-binding</keyword>
<dbReference type="PANTHER" id="PTHR24058:SF103">
    <property type="entry name" value="SERINE_THREONINE-PROTEIN KINASE PRP4 HOMOLOG"/>
    <property type="match status" value="1"/>
</dbReference>